<dbReference type="GO" id="GO:0006508">
    <property type="term" value="P:proteolysis"/>
    <property type="evidence" value="ECO:0007669"/>
    <property type="project" value="UniProtKB-KW"/>
</dbReference>
<evidence type="ECO:0000256" key="2">
    <source>
        <dbReference type="ARBA" id="ARBA00022801"/>
    </source>
</evidence>
<reference evidence="7" key="1">
    <citation type="submission" date="2025-08" db="UniProtKB">
        <authorList>
            <consortium name="RefSeq"/>
        </authorList>
    </citation>
    <scope>IDENTIFICATION</scope>
</reference>
<dbReference type="PANTHER" id="PTHR24276:SF98">
    <property type="entry name" value="FI18310P1-RELATED"/>
    <property type="match status" value="1"/>
</dbReference>
<dbReference type="GO" id="GO:0004252">
    <property type="term" value="F:serine-type endopeptidase activity"/>
    <property type="evidence" value="ECO:0007669"/>
    <property type="project" value="InterPro"/>
</dbReference>
<feature type="domain" description="Peptidase S1" evidence="5">
    <location>
        <begin position="1"/>
        <end position="106"/>
    </location>
</feature>
<proteinExistence type="predicted"/>
<dbReference type="PROSITE" id="PS50240">
    <property type="entry name" value="TRYPSIN_DOM"/>
    <property type="match status" value="1"/>
</dbReference>
<protein>
    <submittedName>
        <fullName evidence="7">Chymotrypsin-2-like</fullName>
    </submittedName>
</protein>
<keyword evidence="3" id="KW-0720">Serine protease</keyword>
<keyword evidence="4" id="KW-1015">Disulfide bond</keyword>
<evidence type="ECO:0000313" key="6">
    <source>
        <dbReference type="Proteomes" id="UP000695007"/>
    </source>
</evidence>
<sequence length="107" mass="11769">MVLITGWGMFENPSNSLASPTLRVAMGMILDNYDCSSRVQYTIAEHQLCTIDTYGTGVCINDGGGSIVSNGVIYGIISYSLNNVGGFPDVHTKVYYYLDFIRNHMTE</sequence>
<evidence type="ECO:0000256" key="4">
    <source>
        <dbReference type="ARBA" id="ARBA00023157"/>
    </source>
</evidence>
<dbReference type="GeneID" id="105361793"/>
<dbReference type="KEGG" id="csol:105361793"/>
<dbReference type="InterPro" id="IPR001254">
    <property type="entry name" value="Trypsin_dom"/>
</dbReference>
<dbReference type="InterPro" id="IPR050430">
    <property type="entry name" value="Peptidase_S1"/>
</dbReference>
<dbReference type="PANTHER" id="PTHR24276">
    <property type="entry name" value="POLYSERASE-RELATED"/>
    <property type="match status" value="1"/>
</dbReference>
<dbReference type="InterPro" id="IPR043504">
    <property type="entry name" value="Peptidase_S1_PA_chymotrypsin"/>
</dbReference>
<evidence type="ECO:0000259" key="5">
    <source>
        <dbReference type="PROSITE" id="PS50240"/>
    </source>
</evidence>
<dbReference type="RefSeq" id="XP_011497373.1">
    <property type="nucleotide sequence ID" value="XM_011499071.1"/>
</dbReference>
<dbReference type="Proteomes" id="UP000695007">
    <property type="component" value="Unplaced"/>
</dbReference>
<keyword evidence="1" id="KW-0645">Protease</keyword>
<evidence type="ECO:0000313" key="7">
    <source>
        <dbReference type="RefSeq" id="XP_011497373.1"/>
    </source>
</evidence>
<dbReference type="InterPro" id="IPR009003">
    <property type="entry name" value="Peptidase_S1_PA"/>
</dbReference>
<evidence type="ECO:0000256" key="3">
    <source>
        <dbReference type="ARBA" id="ARBA00022825"/>
    </source>
</evidence>
<name>A0AAJ6YFZ9_9HYME</name>
<dbReference type="AlphaFoldDB" id="A0AAJ6YFZ9"/>
<dbReference type="Gene3D" id="2.40.10.10">
    <property type="entry name" value="Trypsin-like serine proteases"/>
    <property type="match status" value="1"/>
</dbReference>
<gene>
    <name evidence="7" type="primary">LOC105361793</name>
</gene>
<accession>A0AAJ6YFZ9</accession>
<evidence type="ECO:0000256" key="1">
    <source>
        <dbReference type="ARBA" id="ARBA00022670"/>
    </source>
</evidence>
<organism evidence="6 7">
    <name type="scientific">Ceratosolen solmsi marchali</name>
    <dbReference type="NCBI Taxonomy" id="326594"/>
    <lineage>
        <taxon>Eukaryota</taxon>
        <taxon>Metazoa</taxon>
        <taxon>Ecdysozoa</taxon>
        <taxon>Arthropoda</taxon>
        <taxon>Hexapoda</taxon>
        <taxon>Insecta</taxon>
        <taxon>Pterygota</taxon>
        <taxon>Neoptera</taxon>
        <taxon>Endopterygota</taxon>
        <taxon>Hymenoptera</taxon>
        <taxon>Apocrita</taxon>
        <taxon>Proctotrupomorpha</taxon>
        <taxon>Chalcidoidea</taxon>
        <taxon>Agaonidae</taxon>
        <taxon>Agaoninae</taxon>
        <taxon>Ceratosolen</taxon>
    </lineage>
</organism>
<keyword evidence="6" id="KW-1185">Reference proteome</keyword>
<dbReference type="Pfam" id="PF00089">
    <property type="entry name" value="Trypsin"/>
    <property type="match status" value="1"/>
</dbReference>
<keyword evidence="2" id="KW-0378">Hydrolase</keyword>
<dbReference type="SUPFAM" id="SSF50494">
    <property type="entry name" value="Trypsin-like serine proteases"/>
    <property type="match status" value="1"/>
</dbReference>